<evidence type="ECO:0008006" key="3">
    <source>
        <dbReference type="Google" id="ProtNLM"/>
    </source>
</evidence>
<accession>A0AAV9XP12</accession>
<protein>
    <recommendedName>
        <fullName evidence="3">C2H2-type domain-containing protein</fullName>
    </recommendedName>
</protein>
<gene>
    <name evidence="1" type="ORF">TWF694_000105</name>
</gene>
<dbReference type="Proteomes" id="UP001365542">
    <property type="component" value="Unassembled WGS sequence"/>
</dbReference>
<evidence type="ECO:0000313" key="2">
    <source>
        <dbReference type="Proteomes" id="UP001365542"/>
    </source>
</evidence>
<reference evidence="1 2" key="1">
    <citation type="submission" date="2019-10" db="EMBL/GenBank/DDBJ databases">
        <authorList>
            <person name="Palmer J.M."/>
        </authorList>
    </citation>
    <scope>NUCLEOTIDE SEQUENCE [LARGE SCALE GENOMIC DNA]</scope>
    <source>
        <strain evidence="1 2">TWF694</strain>
    </source>
</reference>
<organism evidence="1 2">
    <name type="scientific">Orbilia ellipsospora</name>
    <dbReference type="NCBI Taxonomy" id="2528407"/>
    <lineage>
        <taxon>Eukaryota</taxon>
        <taxon>Fungi</taxon>
        <taxon>Dikarya</taxon>
        <taxon>Ascomycota</taxon>
        <taxon>Pezizomycotina</taxon>
        <taxon>Orbiliomycetes</taxon>
        <taxon>Orbiliales</taxon>
        <taxon>Orbiliaceae</taxon>
        <taxon>Orbilia</taxon>
    </lineage>
</organism>
<proteinExistence type="predicted"/>
<sequence>MEKSSPWINDPLGKYFENLNASKTTFKVTRRGMGTPRGKLFIEEKYICLVCGKEFGLQKWDEFIDHLRKYRDYRTYDPEKKGRDDDSHVTWKCESCDIGYNDLSSLAIHYDFGCKDLVNHRKDLMERAVSEGLGLTE</sequence>
<name>A0AAV9XP12_9PEZI</name>
<comment type="caution">
    <text evidence="1">The sequence shown here is derived from an EMBL/GenBank/DDBJ whole genome shotgun (WGS) entry which is preliminary data.</text>
</comment>
<dbReference type="EMBL" id="JAVHJO010000001">
    <property type="protein sequence ID" value="KAK6543356.1"/>
    <property type="molecule type" value="Genomic_DNA"/>
</dbReference>
<evidence type="ECO:0000313" key="1">
    <source>
        <dbReference type="EMBL" id="KAK6543356.1"/>
    </source>
</evidence>
<keyword evidence="2" id="KW-1185">Reference proteome</keyword>
<dbReference type="AlphaFoldDB" id="A0AAV9XP12"/>